<dbReference type="InterPro" id="IPR003477">
    <property type="entry name" value="PemK-like"/>
</dbReference>
<dbReference type="InterPro" id="IPR011067">
    <property type="entry name" value="Plasmid_toxin/cell-grow_inhib"/>
</dbReference>
<evidence type="ECO:0000313" key="2">
    <source>
        <dbReference type="Proteomes" id="UP000856143"/>
    </source>
</evidence>
<evidence type="ECO:0000313" key="1">
    <source>
        <dbReference type="EMBL" id="HAT1681573.1"/>
    </source>
</evidence>
<name>A0AAN5RDC7_KLEOX</name>
<dbReference type="SUPFAM" id="SSF50118">
    <property type="entry name" value="Cell growth inhibitor/plasmid maintenance toxic component"/>
    <property type="match status" value="1"/>
</dbReference>
<protein>
    <submittedName>
        <fullName evidence="1">Type II toxin-antitoxin system PemK/MazF family toxin</fullName>
    </submittedName>
</protein>
<organism evidence="1 2">
    <name type="scientific">Klebsiella oxytoca</name>
    <dbReference type="NCBI Taxonomy" id="571"/>
    <lineage>
        <taxon>Bacteria</taxon>
        <taxon>Pseudomonadati</taxon>
        <taxon>Pseudomonadota</taxon>
        <taxon>Gammaproteobacteria</taxon>
        <taxon>Enterobacterales</taxon>
        <taxon>Enterobacteriaceae</taxon>
        <taxon>Klebsiella/Raoultella group</taxon>
        <taxon>Klebsiella</taxon>
    </lineage>
</organism>
<dbReference type="GO" id="GO:0003677">
    <property type="term" value="F:DNA binding"/>
    <property type="evidence" value="ECO:0007669"/>
    <property type="project" value="InterPro"/>
</dbReference>
<dbReference type="AlphaFoldDB" id="A0AAN5RDC7"/>
<proteinExistence type="predicted"/>
<dbReference type="EMBL" id="DACSEO010000021">
    <property type="protein sequence ID" value="HAT1681573.1"/>
    <property type="molecule type" value="Genomic_DNA"/>
</dbReference>
<accession>A0AAN5RDC7</accession>
<sequence length="144" mass="16263">MAITFHPRVGQILLCDFCPGFKEPEMIKAARPVIVLSGHLPGRGQLITVVACSTKEPEIIRPYHYMIPSGSMPPIPRFREKDTWVKGDMVYTVGFHRLNLIQTGKDHQGKRLYFSQCLGKEQINEIRRCVLHGLGMSFAASIIK</sequence>
<reference evidence="1" key="1">
    <citation type="journal article" date="2018" name="Genome Biol.">
        <title>SKESA: strategic k-mer extension for scrupulous assemblies.</title>
        <authorList>
            <person name="Souvorov A."/>
            <person name="Agarwala R."/>
            <person name="Lipman D.J."/>
        </authorList>
    </citation>
    <scope>NUCLEOTIDE SEQUENCE</scope>
    <source>
        <strain evidence="1">R404</strain>
    </source>
</reference>
<dbReference type="Proteomes" id="UP000856143">
    <property type="component" value="Unassembled WGS sequence"/>
</dbReference>
<dbReference type="Pfam" id="PF02452">
    <property type="entry name" value="PemK_toxin"/>
    <property type="match status" value="1"/>
</dbReference>
<gene>
    <name evidence="1" type="ORF">I8Y21_002233</name>
</gene>
<comment type="caution">
    <text evidence="1">The sequence shown here is derived from an EMBL/GenBank/DDBJ whole genome shotgun (WGS) entry which is preliminary data.</text>
</comment>
<reference evidence="1" key="2">
    <citation type="submission" date="2020-11" db="EMBL/GenBank/DDBJ databases">
        <authorList>
            <consortium name="NCBI Pathogen Detection Project"/>
        </authorList>
    </citation>
    <scope>NUCLEOTIDE SEQUENCE</scope>
    <source>
        <strain evidence="1">R404</strain>
    </source>
</reference>
<dbReference type="Gene3D" id="2.30.30.110">
    <property type="match status" value="1"/>
</dbReference>